<dbReference type="InterPro" id="IPR039418">
    <property type="entry name" value="LexA-like"/>
</dbReference>
<comment type="similarity">
    <text evidence="1 7">Belongs to the peptidase S24 family.</text>
</comment>
<keyword evidence="3 7" id="KW-0378">Hydrolase</keyword>
<keyword evidence="10" id="KW-1185">Reference proteome</keyword>
<proteinExistence type="inferred from homology"/>
<dbReference type="EMBL" id="VFOU01000001">
    <property type="protein sequence ID" value="TQL74354.1"/>
    <property type="molecule type" value="Genomic_DNA"/>
</dbReference>
<dbReference type="PANTHER" id="PTHR33516">
    <property type="entry name" value="LEXA REPRESSOR"/>
    <property type="match status" value="1"/>
</dbReference>
<evidence type="ECO:0000256" key="3">
    <source>
        <dbReference type="ARBA" id="ARBA00022801"/>
    </source>
</evidence>
<dbReference type="PANTHER" id="PTHR33516:SF2">
    <property type="entry name" value="LEXA REPRESSOR-RELATED"/>
    <property type="match status" value="1"/>
</dbReference>
<evidence type="ECO:0000313" key="9">
    <source>
        <dbReference type="EMBL" id="TQL74354.1"/>
    </source>
</evidence>
<dbReference type="PRINTS" id="PR00726">
    <property type="entry name" value="LEXASERPTASE"/>
</dbReference>
<keyword evidence="5" id="KW-0234">DNA repair</keyword>
<evidence type="ECO:0000256" key="6">
    <source>
        <dbReference type="ARBA" id="ARBA00023236"/>
    </source>
</evidence>
<reference evidence="9 10" key="1">
    <citation type="submission" date="2019-06" db="EMBL/GenBank/DDBJ databases">
        <title>Sequencing the genomes of 1000 actinobacteria strains.</title>
        <authorList>
            <person name="Klenk H.-P."/>
        </authorList>
    </citation>
    <scope>NUCLEOTIDE SEQUENCE [LARGE SCALE GENOMIC DNA]</scope>
    <source>
        <strain evidence="9 10">DSM 24083</strain>
    </source>
</reference>
<dbReference type="CDD" id="cd06529">
    <property type="entry name" value="S24_LexA-like"/>
    <property type="match status" value="1"/>
</dbReference>
<evidence type="ECO:0000256" key="7">
    <source>
        <dbReference type="RuleBase" id="RU003991"/>
    </source>
</evidence>
<dbReference type="InterPro" id="IPR050077">
    <property type="entry name" value="LexA_repressor"/>
</dbReference>
<organism evidence="9 10">
    <name type="scientific">Enteractinococcus coprophilus</name>
    <dbReference type="NCBI Taxonomy" id="1027633"/>
    <lineage>
        <taxon>Bacteria</taxon>
        <taxon>Bacillati</taxon>
        <taxon>Actinomycetota</taxon>
        <taxon>Actinomycetes</taxon>
        <taxon>Micrococcales</taxon>
        <taxon>Micrococcaceae</taxon>
    </lineage>
</organism>
<dbReference type="GO" id="GO:0006281">
    <property type="term" value="P:DNA repair"/>
    <property type="evidence" value="ECO:0007669"/>
    <property type="project" value="UniProtKB-KW"/>
</dbReference>
<dbReference type="GO" id="GO:0016787">
    <property type="term" value="F:hydrolase activity"/>
    <property type="evidence" value="ECO:0007669"/>
    <property type="project" value="UniProtKB-KW"/>
</dbReference>
<dbReference type="InterPro" id="IPR015927">
    <property type="entry name" value="Peptidase_S24_S26A/B/C"/>
</dbReference>
<sequence>MKVEGVYSYAPGSAEPRMISAGVGHVPAGFPSPSQDYSDTKIDLTQMLVRDELSTFIVRVSGDSMQDAGIYDGDKLIVDRGIEPRDGHVVVAIVDGEMTVKRLCITPHGVVLQAENSEYPDVAVAELSDLLIWGVATTCLHQL</sequence>
<dbReference type="Pfam" id="PF00717">
    <property type="entry name" value="Peptidase_S24"/>
    <property type="match status" value="1"/>
</dbReference>
<dbReference type="GO" id="GO:0009432">
    <property type="term" value="P:SOS response"/>
    <property type="evidence" value="ECO:0007669"/>
    <property type="project" value="UniProtKB-KW"/>
</dbReference>
<dbReference type="InterPro" id="IPR036286">
    <property type="entry name" value="LexA/Signal_pep-like_sf"/>
</dbReference>
<dbReference type="Gene3D" id="2.10.109.10">
    <property type="entry name" value="Umud Fragment, subunit A"/>
    <property type="match status" value="1"/>
</dbReference>
<keyword evidence="6" id="KW-0742">SOS response</keyword>
<evidence type="ECO:0000256" key="5">
    <source>
        <dbReference type="ARBA" id="ARBA00023204"/>
    </source>
</evidence>
<dbReference type="NCBIfam" id="NF007621">
    <property type="entry name" value="PRK10276.1"/>
    <property type="match status" value="1"/>
</dbReference>
<dbReference type="Proteomes" id="UP000319746">
    <property type="component" value="Unassembled WGS sequence"/>
</dbReference>
<dbReference type="InterPro" id="IPR006197">
    <property type="entry name" value="Peptidase_S24_LexA"/>
</dbReference>
<gene>
    <name evidence="9" type="ORF">FB556_0817</name>
</gene>
<evidence type="ECO:0000256" key="1">
    <source>
        <dbReference type="ARBA" id="ARBA00007484"/>
    </source>
</evidence>
<feature type="domain" description="Peptidase S24/S26A/S26B/S26C" evidence="8">
    <location>
        <begin position="24"/>
        <end position="136"/>
    </location>
</feature>
<evidence type="ECO:0000313" key="10">
    <source>
        <dbReference type="Proteomes" id="UP000319746"/>
    </source>
</evidence>
<dbReference type="AlphaFoldDB" id="A0A543AP47"/>
<dbReference type="GO" id="GO:0006355">
    <property type="term" value="P:regulation of DNA-templated transcription"/>
    <property type="evidence" value="ECO:0007669"/>
    <property type="project" value="InterPro"/>
</dbReference>
<evidence type="ECO:0000259" key="8">
    <source>
        <dbReference type="Pfam" id="PF00717"/>
    </source>
</evidence>
<dbReference type="GO" id="GO:0003677">
    <property type="term" value="F:DNA binding"/>
    <property type="evidence" value="ECO:0007669"/>
    <property type="project" value="InterPro"/>
</dbReference>
<keyword evidence="2" id="KW-0227">DNA damage</keyword>
<dbReference type="RefSeq" id="WP_379984688.1">
    <property type="nucleotide sequence ID" value="NZ_BAABAN010000001.1"/>
</dbReference>
<protein>
    <submittedName>
        <fullName evidence="9">SOS response UmuD protein</fullName>
    </submittedName>
</protein>
<name>A0A543AP47_9MICC</name>
<evidence type="ECO:0000256" key="2">
    <source>
        <dbReference type="ARBA" id="ARBA00022763"/>
    </source>
</evidence>
<comment type="caution">
    <text evidence="9">The sequence shown here is derived from an EMBL/GenBank/DDBJ whole genome shotgun (WGS) entry which is preliminary data.</text>
</comment>
<keyword evidence="4 7" id="KW-0068">Autocatalytic cleavage</keyword>
<dbReference type="SUPFAM" id="SSF51306">
    <property type="entry name" value="LexA/Signal peptidase"/>
    <property type="match status" value="1"/>
</dbReference>
<accession>A0A543AP47</accession>
<evidence type="ECO:0000256" key="4">
    <source>
        <dbReference type="ARBA" id="ARBA00022813"/>
    </source>
</evidence>